<feature type="signal peptide" evidence="3">
    <location>
        <begin position="1"/>
        <end position="25"/>
    </location>
</feature>
<dbReference type="PANTHER" id="PTHR46093">
    <property type="entry name" value="ACYL-COA-BINDING DOMAIN-CONTAINING PROTEIN 5"/>
    <property type="match status" value="1"/>
</dbReference>
<feature type="domain" description="FlgD/Vpr Ig-like" evidence="4">
    <location>
        <begin position="700"/>
        <end position="761"/>
    </location>
</feature>
<accession>A0A933SH36</accession>
<dbReference type="SUPFAM" id="SSF117281">
    <property type="entry name" value="Kelch motif"/>
    <property type="match status" value="3"/>
</dbReference>
<feature type="chain" id="PRO_5037481947" evidence="3">
    <location>
        <begin position="26"/>
        <end position="771"/>
    </location>
</feature>
<comment type="caution">
    <text evidence="5">The sequence shown here is derived from an EMBL/GenBank/DDBJ whole genome shotgun (WGS) entry which is preliminary data.</text>
</comment>
<evidence type="ECO:0000259" key="4">
    <source>
        <dbReference type="Pfam" id="PF13860"/>
    </source>
</evidence>
<protein>
    <submittedName>
        <fullName evidence="5">T9SS type A sorting domain-containing protein</fullName>
    </submittedName>
</protein>
<keyword evidence="3" id="KW-0732">Signal</keyword>
<dbReference type="Gene3D" id="2.60.40.4070">
    <property type="match status" value="1"/>
</dbReference>
<dbReference type="Proteomes" id="UP000696931">
    <property type="component" value="Unassembled WGS sequence"/>
</dbReference>
<dbReference type="PANTHER" id="PTHR46093:SF3">
    <property type="entry name" value="ACYL-COA-BINDING DOMAIN-CONTAINING PROTEIN 4"/>
    <property type="match status" value="1"/>
</dbReference>
<evidence type="ECO:0000256" key="2">
    <source>
        <dbReference type="ARBA" id="ARBA00022737"/>
    </source>
</evidence>
<evidence type="ECO:0000256" key="1">
    <source>
        <dbReference type="ARBA" id="ARBA00022441"/>
    </source>
</evidence>
<dbReference type="Pfam" id="PF13860">
    <property type="entry name" value="FlgD_ig"/>
    <property type="match status" value="1"/>
</dbReference>
<dbReference type="AlphaFoldDB" id="A0A933SH36"/>
<evidence type="ECO:0000313" key="6">
    <source>
        <dbReference type="Proteomes" id="UP000696931"/>
    </source>
</evidence>
<gene>
    <name evidence="5" type="ORF">HZA61_17145</name>
</gene>
<keyword evidence="1" id="KW-0880">Kelch repeat</keyword>
<dbReference type="InterPro" id="IPR026444">
    <property type="entry name" value="Secre_tail"/>
</dbReference>
<organism evidence="5 6">
    <name type="scientific">Eiseniibacteriota bacterium</name>
    <dbReference type="NCBI Taxonomy" id="2212470"/>
    <lineage>
        <taxon>Bacteria</taxon>
        <taxon>Candidatus Eiseniibacteriota</taxon>
    </lineage>
</organism>
<dbReference type="EMBL" id="JACRIW010000123">
    <property type="protein sequence ID" value="MBI5171216.1"/>
    <property type="molecule type" value="Genomic_DNA"/>
</dbReference>
<evidence type="ECO:0000256" key="3">
    <source>
        <dbReference type="SAM" id="SignalP"/>
    </source>
</evidence>
<name>A0A933SH36_UNCEI</name>
<dbReference type="Pfam" id="PF24681">
    <property type="entry name" value="Kelch_KLHDC2_KLHL20_DRC7"/>
    <property type="match status" value="2"/>
</dbReference>
<reference evidence="5" key="1">
    <citation type="submission" date="2020-07" db="EMBL/GenBank/DDBJ databases">
        <title>Huge and variable diversity of episymbiotic CPR bacteria and DPANN archaea in groundwater ecosystems.</title>
        <authorList>
            <person name="He C.Y."/>
            <person name="Keren R."/>
            <person name="Whittaker M."/>
            <person name="Farag I.F."/>
            <person name="Doudna J."/>
            <person name="Cate J.H.D."/>
            <person name="Banfield J.F."/>
        </authorList>
    </citation>
    <scope>NUCLEOTIDE SEQUENCE</scope>
    <source>
        <strain evidence="5">NC_groundwater_1813_Pr3_B-0.1um_71_17</strain>
    </source>
</reference>
<dbReference type="InterPro" id="IPR025965">
    <property type="entry name" value="FlgD/Vpr_Ig-like"/>
</dbReference>
<sequence length="771" mass="82243">MPLRVLRSAVLCLLSFGLLAAPAFAGDAGRWRKLELPGGRWFAAAGYDAAQQRVVYFGGEAATGNLRDLWQLTLSPAYHWERLEATGAGPADRFGFSYAFDSSRRRLFVFGGQLTTGYSSEVWALDLTGPPAWSLVSAAGGPSARHFAAMAYDPVRDRLVLHGGRNAAGSLSDTWALSLAGTPAWSALSPSGTPPAARYGHAAAYDPVRDRLLVFGGRGASGLYGELWALSLGGPPAWTPVTGAGSAPLPAAFASATYDAVHDDLVVVAGSDGSGIAHAHALDCATATWTDLAPFGAPFAARSGHTATYDPLHGALVVFSGGDLALLQWYADAWSLALDGSAVWTELPSFRPGPEPRTNHTAITDPSRARMLVFGGDDGAAFRNDLWELPLAGEPQWARLWSQGPEPAPRRGHTAILDEWNDRMIVFGGLGDGGALGDVWELPLSGPPLWSLIVPAGTAPAARFEHAATYDPIRQRMLVTGGRNAGAYFDDVWELSLGATPAWTQLYPGTPSCVTYRAYHTLVHDRARDQFIEFGGDNYGLPGCTQTWALHDVGQSWWEEIVTNSRPAWRYEHSAIFDRSWDRMLVFGGVHFSFGPGDPAREFGDVWELEPGAPSWQQLSPAPYLPSTPAPDSMAGHSAVLDASRHRMIVFGGQRGLGSYDLLSECWALEWAPGTTAVEAGATPARLALSAGPNPLRGKCTVRLTLPASSVVDVAVFDVSGRRVRTLARAESRSAGDHAWTWDGAGARAGLYFVRASTAQGSATARLVLAD</sequence>
<proteinExistence type="predicted"/>
<dbReference type="InterPro" id="IPR015915">
    <property type="entry name" value="Kelch-typ_b-propeller"/>
</dbReference>
<evidence type="ECO:0000313" key="5">
    <source>
        <dbReference type="EMBL" id="MBI5171216.1"/>
    </source>
</evidence>
<dbReference type="NCBIfam" id="TIGR04183">
    <property type="entry name" value="Por_Secre_tail"/>
    <property type="match status" value="1"/>
</dbReference>
<dbReference type="Gene3D" id="2.120.10.80">
    <property type="entry name" value="Kelch-type beta propeller"/>
    <property type="match status" value="4"/>
</dbReference>
<keyword evidence="2" id="KW-0677">Repeat</keyword>